<dbReference type="EMBL" id="CATZAZ010000011">
    <property type="protein sequence ID" value="CAJ0804301.1"/>
    <property type="molecule type" value="Genomic_DNA"/>
</dbReference>
<dbReference type="Proteomes" id="UP001189756">
    <property type="component" value="Unassembled WGS sequence"/>
</dbReference>
<gene>
    <name evidence="2" type="ORF">R77560_04051</name>
</gene>
<feature type="domain" description="DUF4942" evidence="1">
    <location>
        <begin position="166"/>
        <end position="366"/>
    </location>
</feature>
<evidence type="ECO:0000259" key="1">
    <source>
        <dbReference type="Pfam" id="PF13708"/>
    </source>
</evidence>
<comment type="caution">
    <text evidence="2">The sequence shown here is derived from an EMBL/GenBank/DDBJ whole genome shotgun (WGS) entry which is preliminary data.</text>
</comment>
<dbReference type="Pfam" id="PF13708">
    <property type="entry name" value="DUF4942"/>
    <property type="match status" value="1"/>
</dbReference>
<sequence length="464" mass="51868">MVDEFQFFPTPAGLAARMIAKFSTHPWGRDARVLEPSAGDGALEADVEVAIVRLAKKADLQRDIIGSVLDSLAEDSLAETGGAGDAHAIGDDRQLAIPGDVIVRTERAFKAAVTSMRECVIAQARASYAARLVGQTLAQRNGEDKGDPQGDLIQTIREGIAKGYDELKDRAWSEVLRSTEVSAKLSSKAQQRLEADFQRIKRLDFSASNVYSFLIGLIDARGDMLVQMACEVFDEITRYHSENRVYYEGWKSNDRHRTAGWRIKHTRFILPHFKADYSWSKRPSYSMVQRLADFDKVFAALDGKEVSSIYGLSAMFERECESLAHGERRSSAYFDVRWYPGKGTVHIFPRNQQMMDRLNRLVGRTRDWLPPRDEMVAKDFWLAYERAEKFDEEVRAEAARMSPGVSIGAVTGPEWGDESRTTRAQHAVASAFNAIARKHGLDPLPAIASSHKEPEQLPLLAVAA</sequence>
<proteinExistence type="predicted"/>
<reference evidence="2" key="1">
    <citation type="submission" date="2023-07" db="EMBL/GenBank/DDBJ databases">
        <authorList>
            <person name="Peeters C."/>
        </authorList>
    </citation>
    <scope>NUCLEOTIDE SEQUENCE</scope>
    <source>
        <strain evidence="2">R-77560</strain>
    </source>
</reference>
<dbReference type="RefSeq" id="WP_316685509.1">
    <property type="nucleotide sequence ID" value="NZ_CATZAZ010000011.1"/>
</dbReference>
<evidence type="ECO:0000313" key="3">
    <source>
        <dbReference type="Proteomes" id="UP001189756"/>
    </source>
</evidence>
<protein>
    <recommendedName>
        <fullName evidence="1">DUF4942 domain-containing protein</fullName>
    </recommendedName>
</protein>
<organism evidence="2 3">
    <name type="scientific">Ralstonia thomasii</name>
    <dbReference type="NCBI Taxonomy" id="3058596"/>
    <lineage>
        <taxon>Bacteria</taxon>
        <taxon>Pseudomonadati</taxon>
        <taxon>Pseudomonadota</taxon>
        <taxon>Betaproteobacteria</taxon>
        <taxon>Burkholderiales</taxon>
        <taxon>Burkholderiaceae</taxon>
        <taxon>Ralstonia</taxon>
    </lineage>
</organism>
<dbReference type="InterPro" id="IPR031339">
    <property type="entry name" value="DUF4942"/>
</dbReference>
<dbReference type="AlphaFoldDB" id="A0AAD2F2B4"/>
<name>A0AAD2F2B4_9RALS</name>
<evidence type="ECO:0000313" key="2">
    <source>
        <dbReference type="EMBL" id="CAJ0804301.1"/>
    </source>
</evidence>
<accession>A0AAD2F2B4</accession>